<dbReference type="SMART" id="SM00062">
    <property type="entry name" value="PBPb"/>
    <property type="match status" value="1"/>
</dbReference>
<feature type="chain" id="PRO_5046547626" evidence="4">
    <location>
        <begin position="22"/>
        <end position="270"/>
    </location>
</feature>
<evidence type="ECO:0000256" key="1">
    <source>
        <dbReference type="ARBA" id="ARBA00010333"/>
    </source>
</evidence>
<evidence type="ECO:0000256" key="3">
    <source>
        <dbReference type="ARBA" id="ARBA00022729"/>
    </source>
</evidence>
<dbReference type="Gene3D" id="3.40.190.10">
    <property type="entry name" value="Periplasmic binding protein-like II"/>
    <property type="match status" value="2"/>
</dbReference>
<evidence type="ECO:0000313" key="7">
    <source>
        <dbReference type="Proteomes" id="UP001210261"/>
    </source>
</evidence>
<feature type="signal peptide" evidence="4">
    <location>
        <begin position="1"/>
        <end position="21"/>
    </location>
</feature>
<dbReference type="PANTHER" id="PTHR30085">
    <property type="entry name" value="AMINO ACID ABC TRANSPORTER PERMEASE"/>
    <property type="match status" value="1"/>
</dbReference>
<proteinExistence type="inferred from homology"/>
<gene>
    <name evidence="6" type="ORF">PF021_03830</name>
</gene>
<dbReference type="InterPro" id="IPR001638">
    <property type="entry name" value="Solute-binding_3/MltF_N"/>
</dbReference>
<dbReference type="SUPFAM" id="SSF53850">
    <property type="entry name" value="Periplasmic binding protein-like II"/>
    <property type="match status" value="1"/>
</dbReference>
<reference evidence="6 7" key="1">
    <citation type="submission" date="2023-01" db="EMBL/GenBank/DDBJ databases">
        <title>Description of Helicobacter ibis sp. nov. isolated from faecal droppings of black-faced ibis (Theristicus melanopis).</title>
        <authorList>
            <person name="Lopez-Cantillo M."/>
            <person name="Vidal-Veuthey B."/>
            <person name="Mella A."/>
            <person name="De La Haba R."/>
            <person name="Collado L."/>
        </authorList>
    </citation>
    <scope>NUCLEOTIDE SEQUENCE [LARGE SCALE GENOMIC DNA]</scope>
    <source>
        <strain evidence="6 7">A82</strain>
    </source>
</reference>
<dbReference type="Pfam" id="PF00497">
    <property type="entry name" value="SBP_bac_3"/>
    <property type="match status" value="1"/>
</dbReference>
<dbReference type="InterPro" id="IPR051455">
    <property type="entry name" value="Bact_solute-bind_prot3"/>
</dbReference>
<feature type="domain" description="Solute-binding protein family 3/N-terminal" evidence="5">
    <location>
        <begin position="36"/>
        <end position="257"/>
    </location>
</feature>
<dbReference type="RefSeq" id="WP_271021099.1">
    <property type="nucleotide sequence ID" value="NZ_JAQHXR010000002.1"/>
</dbReference>
<evidence type="ECO:0000256" key="4">
    <source>
        <dbReference type="SAM" id="SignalP"/>
    </source>
</evidence>
<name>A0ABT4VDN8_9HELI</name>
<evidence type="ECO:0000256" key="2">
    <source>
        <dbReference type="ARBA" id="ARBA00022448"/>
    </source>
</evidence>
<accession>A0ABT4VDN8</accession>
<evidence type="ECO:0000313" key="6">
    <source>
        <dbReference type="EMBL" id="MDA3968803.1"/>
    </source>
</evidence>
<dbReference type="EMBL" id="JAQHXR010000002">
    <property type="protein sequence ID" value="MDA3968803.1"/>
    <property type="molecule type" value="Genomic_DNA"/>
</dbReference>
<keyword evidence="3 4" id="KW-0732">Signal</keyword>
<organism evidence="6 7">
    <name type="scientific">Helicobacter ibis</name>
    <dbReference type="NCBI Taxonomy" id="2962633"/>
    <lineage>
        <taxon>Bacteria</taxon>
        <taxon>Pseudomonadati</taxon>
        <taxon>Campylobacterota</taxon>
        <taxon>Epsilonproteobacteria</taxon>
        <taxon>Campylobacterales</taxon>
        <taxon>Helicobacteraceae</taxon>
        <taxon>Helicobacter</taxon>
    </lineage>
</organism>
<keyword evidence="2" id="KW-0813">Transport</keyword>
<dbReference type="CDD" id="cd13694">
    <property type="entry name" value="PBP2_Cysteine"/>
    <property type="match status" value="1"/>
</dbReference>
<evidence type="ECO:0000259" key="5">
    <source>
        <dbReference type="SMART" id="SM00062"/>
    </source>
</evidence>
<protein>
    <submittedName>
        <fullName evidence="6">Cysteine ABC transporter substrate-binding protein</fullName>
    </submittedName>
</protein>
<comment type="caution">
    <text evidence="6">The sequence shown here is derived from an EMBL/GenBank/DDBJ whole genome shotgun (WGS) entry which is preliminary data.</text>
</comment>
<dbReference type="Proteomes" id="UP001210261">
    <property type="component" value="Unassembled WGS sequence"/>
</dbReference>
<dbReference type="PANTHER" id="PTHR30085:SF6">
    <property type="entry name" value="ABC TRANSPORTER GLUTAMINE-BINDING PROTEIN GLNH"/>
    <property type="match status" value="1"/>
</dbReference>
<comment type="similarity">
    <text evidence="1">Belongs to the bacterial solute-binding protein 3 family.</text>
</comment>
<dbReference type="PROSITE" id="PS51257">
    <property type="entry name" value="PROKAR_LIPOPROTEIN"/>
    <property type="match status" value="1"/>
</dbReference>
<sequence>MKKILGVVLASVIGLFFIACGNDNTDTLEAIKSKGVVTIGVFSDKPPFGFVNKNGENDGFDVYVSRQIAKDLLGDSSKVKFELVEAANRVEFLKSGKVDIIMANFTKTKEREEVVDFATPYMKVALGIVSKGGNIKSVEDLKDKKLIVNKGTTADFYFTKNHPEIELIKFDQNTEAFLALKDGRAEALAHDNLLVFAWAKENPGFEVGLSRLGDEDVIAPAVKKGDTKLLEWLNKEIETLNSNGFMKEAYKNTLSDIYGDSNLESVLFAK</sequence>
<keyword evidence="7" id="KW-1185">Reference proteome</keyword>